<reference evidence="2 3" key="1">
    <citation type="submission" date="2021-06" db="EMBL/GenBank/DDBJ databases">
        <authorList>
            <person name="Sun Q."/>
            <person name="Li D."/>
        </authorList>
    </citation>
    <scope>NUCLEOTIDE SEQUENCE [LARGE SCALE GENOMIC DNA]</scope>
    <source>
        <strain evidence="2 3">MSJ-4</strain>
    </source>
</reference>
<feature type="domain" description="Methyltransferase type 11" evidence="1">
    <location>
        <begin position="61"/>
        <end position="156"/>
    </location>
</feature>
<evidence type="ECO:0000313" key="3">
    <source>
        <dbReference type="Proteomes" id="UP000736583"/>
    </source>
</evidence>
<accession>A0ABS6F3T8</accession>
<dbReference type="EMBL" id="JAHLQL010000007">
    <property type="protein sequence ID" value="MBU5593160.1"/>
    <property type="molecule type" value="Genomic_DNA"/>
</dbReference>
<protein>
    <submittedName>
        <fullName evidence="2">Class I SAM-dependent methyltransferase</fullName>
    </submittedName>
</protein>
<dbReference type="GO" id="GO:0032259">
    <property type="term" value="P:methylation"/>
    <property type="evidence" value="ECO:0007669"/>
    <property type="project" value="UniProtKB-KW"/>
</dbReference>
<dbReference type="SUPFAM" id="SSF53335">
    <property type="entry name" value="S-adenosyl-L-methionine-dependent methyltransferases"/>
    <property type="match status" value="1"/>
</dbReference>
<evidence type="ECO:0000259" key="1">
    <source>
        <dbReference type="Pfam" id="PF08241"/>
    </source>
</evidence>
<keyword evidence="3" id="KW-1185">Reference proteome</keyword>
<dbReference type="GO" id="GO:0008168">
    <property type="term" value="F:methyltransferase activity"/>
    <property type="evidence" value="ECO:0007669"/>
    <property type="project" value="UniProtKB-KW"/>
</dbReference>
<dbReference type="InterPro" id="IPR013216">
    <property type="entry name" value="Methyltransf_11"/>
</dbReference>
<dbReference type="InterPro" id="IPR029063">
    <property type="entry name" value="SAM-dependent_MTases_sf"/>
</dbReference>
<dbReference type="Gene3D" id="3.40.50.150">
    <property type="entry name" value="Vaccinia Virus protein VP39"/>
    <property type="match status" value="1"/>
</dbReference>
<comment type="caution">
    <text evidence="2">The sequence shown here is derived from an EMBL/GenBank/DDBJ whole genome shotgun (WGS) entry which is preliminary data.</text>
</comment>
<proteinExistence type="predicted"/>
<gene>
    <name evidence="2" type="ORF">KQI89_15535</name>
</gene>
<dbReference type="Proteomes" id="UP000736583">
    <property type="component" value="Unassembled WGS sequence"/>
</dbReference>
<name>A0ABS6F3T8_9CLOT</name>
<keyword evidence="2" id="KW-0808">Transferase</keyword>
<dbReference type="CDD" id="cd02440">
    <property type="entry name" value="AdoMet_MTases"/>
    <property type="match status" value="1"/>
</dbReference>
<keyword evidence="2" id="KW-0489">Methyltransferase</keyword>
<organism evidence="2 3">
    <name type="scientific">Clostridium simiarum</name>
    <dbReference type="NCBI Taxonomy" id="2841506"/>
    <lineage>
        <taxon>Bacteria</taxon>
        <taxon>Bacillati</taxon>
        <taxon>Bacillota</taxon>
        <taxon>Clostridia</taxon>
        <taxon>Eubacteriales</taxon>
        <taxon>Clostridiaceae</taxon>
        <taxon>Clostridium</taxon>
    </lineage>
</organism>
<sequence length="253" mass="29471">MNKQSEINKKAWEYRAYEYWLKNDGLPEERAKIIMENPMARLKQHGKYFSNINGLKIANPCGSNGRRAVALALLGADVTIFDISEENKKYALELADCSQVKLDYIVSDLYDVDMNVYGNYFDMLYLEGGILHYFHDIDKFMETLFSMLKPNGKIILNDFHPFRKVMPINFFKSSVEDYFETNIHNSNVAYKDFLDKAENEEFPSCSVRLYNISEILNSMIKSGFTIKEFNEEPSWTNKKLPGEITVYAIKEEF</sequence>
<dbReference type="RefSeq" id="WP_032123006.1">
    <property type="nucleotide sequence ID" value="NZ_JAHLQL010000007.1"/>
</dbReference>
<evidence type="ECO:0000313" key="2">
    <source>
        <dbReference type="EMBL" id="MBU5593160.1"/>
    </source>
</evidence>
<dbReference type="Pfam" id="PF08241">
    <property type="entry name" value="Methyltransf_11"/>
    <property type="match status" value="1"/>
</dbReference>